<sequence>MKNENGFILPIVAILAFLFAAILIYQVELLESDRRFLKERQNYFLHDTLLQRASLEMLSILEKSDTIEKVAGQLTFEGGSVIYKVTEEHQNETVILLTSTTDLPGKREIFLVYDKETKRISEWSEGIQ</sequence>
<keyword evidence="1" id="KW-0472">Membrane</keyword>
<dbReference type="RefSeq" id="WP_116552841.1">
    <property type="nucleotide sequence ID" value="NZ_QCZG01000001.1"/>
</dbReference>
<organism evidence="2 3">
    <name type="scientific">Pueribacillus theae</name>
    <dbReference type="NCBI Taxonomy" id="2171751"/>
    <lineage>
        <taxon>Bacteria</taxon>
        <taxon>Bacillati</taxon>
        <taxon>Bacillota</taxon>
        <taxon>Bacilli</taxon>
        <taxon>Bacillales</taxon>
        <taxon>Bacillaceae</taxon>
        <taxon>Pueribacillus</taxon>
    </lineage>
</organism>
<proteinExistence type="predicted"/>
<evidence type="ECO:0008006" key="4">
    <source>
        <dbReference type="Google" id="ProtNLM"/>
    </source>
</evidence>
<reference evidence="2 3" key="1">
    <citation type="submission" date="2018-04" db="EMBL/GenBank/DDBJ databases">
        <title>Camelliibacillus theae gen. nov., sp. nov., isolated from Pu'er tea.</title>
        <authorList>
            <person name="Niu L."/>
        </authorList>
    </citation>
    <scope>NUCLEOTIDE SEQUENCE [LARGE SCALE GENOMIC DNA]</scope>
    <source>
        <strain evidence="2 3">T8</strain>
    </source>
</reference>
<evidence type="ECO:0000313" key="2">
    <source>
        <dbReference type="EMBL" id="PWA13336.1"/>
    </source>
</evidence>
<dbReference type="Pfam" id="PF14173">
    <property type="entry name" value="ComGG"/>
    <property type="match status" value="1"/>
</dbReference>
<dbReference type="AlphaFoldDB" id="A0A2U1K730"/>
<dbReference type="EMBL" id="QCZG01000001">
    <property type="protein sequence ID" value="PWA13336.1"/>
    <property type="molecule type" value="Genomic_DNA"/>
</dbReference>
<dbReference type="InterPro" id="IPR020372">
    <property type="entry name" value="Competence_ComGG"/>
</dbReference>
<dbReference type="Proteomes" id="UP000245998">
    <property type="component" value="Unassembled WGS sequence"/>
</dbReference>
<keyword evidence="1" id="KW-0812">Transmembrane</keyword>
<gene>
    <name evidence="2" type="ORF">DCC39_00105</name>
</gene>
<evidence type="ECO:0000256" key="1">
    <source>
        <dbReference type="SAM" id="Phobius"/>
    </source>
</evidence>
<evidence type="ECO:0000313" key="3">
    <source>
        <dbReference type="Proteomes" id="UP000245998"/>
    </source>
</evidence>
<keyword evidence="1" id="KW-1133">Transmembrane helix</keyword>
<comment type="caution">
    <text evidence="2">The sequence shown here is derived from an EMBL/GenBank/DDBJ whole genome shotgun (WGS) entry which is preliminary data.</text>
</comment>
<feature type="transmembrane region" description="Helical" evidence="1">
    <location>
        <begin position="6"/>
        <end position="25"/>
    </location>
</feature>
<name>A0A2U1K730_9BACI</name>
<accession>A0A2U1K730</accession>
<keyword evidence="3" id="KW-1185">Reference proteome</keyword>
<protein>
    <recommendedName>
        <fullName evidence="4">Competence protein ComG</fullName>
    </recommendedName>
</protein>